<evidence type="ECO:0000313" key="3">
    <source>
        <dbReference type="Proteomes" id="UP000245383"/>
    </source>
</evidence>
<feature type="compositionally biased region" description="Polar residues" evidence="1">
    <location>
        <begin position="137"/>
        <end position="153"/>
    </location>
</feature>
<reference evidence="2 3" key="1">
    <citation type="journal article" date="2018" name="MBio">
        <title>Comparative Genomics Reveals the Core Gene Toolbox for the Fungus-Insect Symbiosis.</title>
        <authorList>
            <person name="Wang Y."/>
            <person name="Stata M."/>
            <person name="Wang W."/>
            <person name="Stajich J.E."/>
            <person name="White M.M."/>
            <person name="Moncalvo J.M."/>
        </authorList>
    </citation>
    <scope>NUCLEOTIDE SEQUENCE [LARGE SCALE GENOMIC DNA]</scope>
    <source>
        <strain evidence="2 3">SWE-8-4</strain>
    </source>
</reference>
<keyword evidence="3" id="KW-1185">Reference proteome</keyword>
<dbReference type="EMBL" id="MBFR01000069">
    <property type="protein sequence ID" value="PVU94958.1"/>
    <property type="molecule type" value="Genomic_DNA"/>
</dbReference>
<evidence type="ECO:0000256" key="1">
    <source>
        <dbReference type="SAM" id="MobiDB-lite"/>
    </source>
</evidence>
<sequence length="162" mass="18887">MKFSNPEICKTVKEKFDKTEYSGEKCATSYILSEKTINKPPQQITDTINKNPIYPPAPNPRFQIPNMGMQPMMPNMQRMPINYMLPMQIPMGNMAMNPQIQMQQMMNRPPFGMAPVPNFMMRPMGSNINQHQFHDQNSMQKMQNKSNPPMHQINQKRKIDEP</sequence>
<dbReference type="Proteomes" id="UP000245383">
    <property type="component" value="Unassembled WGS sequence"/>
</dbReference>
<evidence type="ECO:0000313" key="2">
    <source>
        <dbReference type="EMBL" id="PVU94958.1"/>
    </source>
</evidence>
<protein>
    <submittedName>
        <fullName evidence="2">Uncharacterized protein</fullName>
    </submittedName>
</protein>
<gene>
    <name evidence="2" type="ORF">BB561_002159</name>
</gene>
<proteinExistence type="predicted"/>
<dbReference type="AlphaFoldDB" id="A0A2T9YRH8"/>
<accession>A0A2T9YRH8</accession>
<name>A0A2T9YRH8_9FUNG</name>
<feature type="region of interest" description="Disordered" evidence="1">
    <location>
        <begin position="137"/>
        <end position="162"/>
    </location>
</feature>
<comment type="caution">
    <text evidence="2">The sequence shown here is derived from an EMBL/GenBank/DDBJ whole genome shotgun (WGS) entry which is preliminary data.</text>
</comment>
<organism evidence="2 3">
    <name type="scientific">Smittium simulii</name>
    <dbReference type="NCBI Taxonomy" id="133385"/>
    <lineage>
        <taxon>Eukaryota</taxon>
        <taxon>Fungi</taxon>
        <taxon>Fungi incertae sedis</taxon>
        <taxon>Zoopagomycota</taxon>
        <taxon>Kickxellomycotina</taxon>
        <taxon>Harpellomycetes</taxon>
        <taxon>Harpellales</taxon>
        <taxon>Legeriomycetaceae</taxon>
        <taxon>Smittium</taxon>
    </lineage>
</organism>